<dbReference type="SMART" id="SM00355">
    <property type="entry name" value="ZnF_C2H2"/>
    <property type="match status" value="11"/>
</dbReference>
<dbReference type="GO" id="GO:0005634">
    <property type="term" value="C:nucleus"/>
    <property type="evidence" value="ECO:0007669"/>
    <property type="project" value="UniProtKB-SubCell"/>
</dbReference>
<dbReference type="InterPro" id="IPR036236">
    <property type="entry name" value="Znf_C2H2_sf"/>
</dbReference>
<keyword evidence="2" id="KW-0479">Metal-binding</keyword>
<feature type="domain" description="C2H2-type" evidence="11">
    <location>
        <begin position="959"/>
        <end position="987"/>
    </location>
</feature>
<keyword evidence="5" id="KW-0862">Zinc</keyword>
<dbReference type="SMART" id="SM00692">
    <property type="entry name" value="DM3"/>
    <property type="match status" value="1"/>
</dbReference>
<feature type="region of interest" description="Disordered" evidence="10">
    <location>
        <begin position="338"/>
        <end position="385"/>
    </location>
</feature>
<keyword evidence="14" id="KW-1185">Reference proteome</keyword>
<protein>
    <recommendedName>
        <fullName evidence="15">Zinc finger protein</fullName>
    </recommendedName>
</protein>
<feature type="domain" description="C2H2-type" evidence="11">
    <location>
        <begin position="1051"/>
        <end position="1078"/>
    </location>
</feature>
<evidence type="ECO:0000256" key="4">
    <source>
        <dbReference type="ARBA" id="ARBA00022771"/>
    </source>
</evidence>
<dbReference type="GO" id="GO:0001228">
    <property type="term" value="F:DNA-binding transcription activator activity, RNA polymerase II-specific"/>
    <property type="evidence" value="ECO:0007669"/>
    <property type="project" value="TreeGrafter"/>
</dbReference>
<feature type="compositionally biased region" description="Polar residues" evidence="10">
    <location>
        <begin position="340"/>
        <end position="354"/>
    </location>
</feature>
<evidence type="ECO:0000256" key="3">
    <source>
        <dbReference type="ARBA" id="ARBA00022737"/>
    </source>
</evidence>
<dbReference type="SMART" id="SM00980">
    <property type="entry name" value="THAP"/>
    <property type="match status" value="1"/>
</dbReference>
<dbReference type="InterPro" id="IPR006612">
    <property type="entry name" value="THAP_Znf"/>
</dbReference>
<evidence type="ECO:0000256" key="9">
    <source>
        <dbReference type="PROSITE-ProRule" id="PRU00309"/>
    </source>
</evidence>
<keyword evidence="7" id="KW-0539">Nucleus</keyword>
<feature type="compositionally biased region" description="Basic and acidic residues" evidence="10">
    <location>
        <begin position="355"/>
        <end position="376"/>
    </location>
</feature>
<evidence type="ECO:0000256" key="5">
    <source>
        <dbReference type="ARBA" id="ARBA00022833"/>
    </source>
</evidence>
<dbReference type="Gene3D" id="3.30.160.60">
    <property type="entry name" value="Classic Zinc Finger"/>
    <property type="match status" value="4"/>
</dbReference>
<dbReference type="PROSITE" id="PS50950">
    <property type="entry name" value="ZF_THAP"/>
    <property type="match status" value="1"/>
</dbReference>
<feature type="region of interest" description="Disordered" evidence="10">
    <location>
        <begin position="425"/>
        <end position="495"/>
    </location>
</feature>
<evidence type="ECO:0000256" key="1">
    <source>
        <dbReference type="ARBA" id="ARBA00004123"/>
    </source>
</evidence>
<dbReference type="GO" id="GO:0000978">
    <property type="term" value="F:RNA polymerase II cis-regulatory region sequence-specific DNA binding"/>
    <property type="evidence" value="ECO:0007669"/>
    <property type="project" value="TreeGrafter"/>
</dbReference>
<evidence type="ECO:0000259" key="12">
    <source>
        <dbReference type="PROSITE" id="PS50950"/>
    </source>
</evidence>
<dbReference type="PROSITE" id="PS50157">
    <property type="entry name" value="ZINC_FINGER_C2H2_2"/>
    <property type="match status" value="7"/>
</dbReference>
<sequence>MPYCCVSNCYNKTEKGSRLFALPQGKRNEERRKQWLKCIYRDDLPLNAFVCEDHFTDDQFENHKVNNARLLKVTAVPTIFFSTKEAARRLTLKKESSTDSVKKKNKDIVVMCRTCLMYKKKESSSILTMLVGGKTVKEMVLRLIPQIAQTITDDMYVCNKCVRCLCKCIEFIDNCLELETKILDGQIVYDLEELEQTEDEDTDSDCKQKTSPPNSVKQLEIGESTEENIVGKSCAPKMDSSEVSRENNPDQLPPNLQKISENSHPLRTGKSTGKYIVGKSYLLKMDPSKESMENNADQIPPNLQNISDKNHPLQIGECTRKNIVGKSCLLKMDPSEESMKNNADQISPNSQNISEKSHPLPKAESESSMENKHDEQIPPTSAIETQVKCNLSKIDSSDKTTEDKNIDIIPTTPVKKMKINVILKTKVPTNSTREENASRHPKNNQDTILNENHEEKQVNRKKLSKKPAEDTPDIDVTKTPRAVRSSTRNRTQRKLDDCAKDEEIDAYLIENFDGEKADDLETATPKRGRKRKDVDVDYKVEPIEETGAADESRKPIKQKKLTSKHTVEVSHKRDTSPELQVLYNPSKGTIRTYERKKKSVETEIKSPVEGDSESSTAVIVIVSQQNTDEIISDESQNQIPKQSHSLEDEKIIAGAASEESNEMSKSNRSCQDIEHNSEVQPLRPLQTYGRKKGTINNTNIEKMSQSEPAIQQIEKENSSVIGIEDKPKIINSLIVLQSNESGLEENNKTGVSSDHEDNYLVEFSDEIEALNISIIPKIKKLDILSESEGDRLSSSTVDETPNEDRKYILCPECQICYRSKKGIKDHMHHVHSILYPSNYDYSCDKCKRGFEGLKELVEHRNSHGVPCNLCREIFPSAEEMNLHKNPHPAPYSCIVCCRGFEREQELTVHTSMHELMVELSKKTELPPKRLPCKLCELKFRFKGGLEEHVNLVHLKKKDHKCHECAKTFGSKCLLNMHFRVRHLDDQPFKCHCGMAFKRKDYLKRHKEKKHKQVTNTRIKTGVFFCDFCDFKIDDRVNFQKHLKTHANLRKFKCSFCGLGFERLRTKFCHEKSHIANPEKKFICQICWGKYITQNDLDMHMLCHNRTERFKCALCPLSFIRKMLLENHILDTHTEEEEKK</sequence>
<evidence type="ECO:0008006" key="15">
    <source>
        <dbReference type="Google" id="ProtNLM"/>
    </source>
</evidence>
<keyword evidence="3" id="KW-0677">Repeat</keyword>
<feature type="domain" description="C2H2-type" evidence="11">
    <location>
        <begin position="891"/>
        <end position="913"/>
    </location>
</feature>
<proteinExistence type="predicted"/>
<dbReference type="OrthoDB" id="8123246at2759"/>
<keyword evidence="6 9" id="KW-0238">DNA-binding</keyword>
<dbReference type="SUPFAM" id="SSF57667">
    <property type="entry name" value="beta-beta-alpha zinc fingers"/>
    <property type="match status" value="4"/>
</dbReference>
<dbReference type="PANTHER" id="PTHR24376">
    <property type="entry name" value="ZINC FINGER PROTEIN"/>
    <property type="match status" value="1"/>
</dbReference>
<feature type="domain" description="THAP-type" evidence="12">
    <location>
        <begin position="1"/>
        <end position="80"/>
    </location>
</feature>
<dbReference type="AlphaFoldDB" id="A0A9P0GMW1"/>
<dbReference type="PROSITE" id="PS00028">
    <property type="entry name" value="ZINC_FINGER_C2H2_1"/>
    <property type="match status" value="9"/>
</dbReference>
<dbReference type="InterPro" id="IPR013087">
    <property type="entry name" value="Znf_C2H2_type"/>
</dbReference>
<feature type="domain" description="C2H2-type" evidence="11">
    <location>
        <begin position="1109"/>
        <end position="1137"/>
    </location>
</feature>
<organism evidence="13 14">
    <name type="scientific">Phaedon cochleariae</name>
    <name type="common">Mustard beetle</name>
    <dbReference type="NCBI Taxonomy" id="80249"/>
    <lineage>
        <taxon>Eukaryota</taxon>
        <taxon>Metazoa</taxon>
        <taxon>Ecdysozoa</taxon>
        <taxon>Arthropoda</taxon>
        <taxon>Hexapoda</taxon>
        <taxon>Insecta</taxon>
        <taxon>Pterygota</taxon>
        <taxon>Neoptera</taxon>
        <taxon>Endopterygota</taxon>
        <taxon>Coleoptera</taxon>
        <taxon>Polyphaga</taxon>
        <taxon>Cucujiformia</taxon>
        <taxon>Chrysomeloidea</taxon>
        <taxon>Chrysomelidae</taxon>
        <taxon>Chrysomelinae</taxon>
        <taxon>Chrysomelini</taxon>
        <taxon>Phaedon</taxon>
    </lineage>
</organism>
<dbReference type="SUPFAM" id="SSF57716">
    <property type="entry name" value="Glucocorticoid receptor-like (DNA-binding domain)"/>
    <property type="match status" value="1"/>
</dbReference>
<evidence type="ECO:0000256" key="10">
    <source>
        <dbReference type="SAM" id="MobiDB-lite"/>
    </source>
</evidence>
<evidence type="ECO:0000313" key="14">
    <source>
        <dbReference type="Proteomes" id="UP001153737"/>
    </source>
</evidence>
<reference evidence="13" key="1">
    <citation type="submission" date="2022-01" db="EMBL/GenBank/DDBJ databases">
        <authorList>
            <person name="King R."/>
        </authorList>
    </citation>
    <scope>NUCLEOTIDE SEQUENCE</scope>
</reference>
<comment type="subcellular location">
    <subcellularLocation>
        <location evidence="1">Nucleus</location>
    </subcellularLocation>
</comment>
<dbReference type="GO" id="GO:0008270">
    <property type="term" value="F:zinc ion binding"/>
    <property type="evidence" value="ECO:0007669"/>
    <property type="project" value="UniProtKB-KW"/>
</dbReference>
<accession>A0A9P0GMW1</accession>
<feature type="compositionally biased region" description="Polar residues" evidence="10">
    <location>
        <begin position="257"/>
        <end position="271"/>
    </location>
</feature>
<evidence type="ECO:0000256" key="8">
    <source>
        <dbReference type="PROSITE-ProRule" id="PRU00042"/>
    </source>
</evidence>
<evidence type="ECO:0000313" key="13">
    <source>
        <dbReference type="EMBL" id="CAH1118384.1"/>
    </source>
</evidence>
<reference evidence="13" key="2">
    <citation type="submission" date="2022-10" db="EMBL/GenBank/DDBJ databases">
        <authorList>
            <consortium name="ENA_rothamsted_submissions"/>
            <consortium name="culmorum"/>
            <person name="King R."/>
        </authorList>
    </citation>
    <scope>NUCLEOTIDE SEQUENCE</scope>
</reference>
<evidence type="ECO:0000256" key="6">
    <source>
        <dbReference type="ARBA" id="ARBA00023125"/>
    </source>
</evidence>
<evidence type="ECO:0000256" key="7">
    <source>
        <dbReference type="ARBA" id="ARBA00023242"/>
    </source>
</evidence>
<feature type="domain" description="C2H2-type" evidence="11">
    <location>
        <begin position="841"/>
        <end position="863"/>
    </location>
</feature>
<dbReference type="PANTHER" id="PTHR24376:SF235">
    <property type="entry name" value="C2H2-TYPE DOMAIN-CONTAINING PROTEIN"/>
    <property type="match status" value="1"/>
</dbReference>
<dbReference type="EMBL" id="OU896717">
    <property type="protein sequence ID" value="CAH1118384.1"/>
    <property type="molecule type" value="Genomic_DNA"/>
</dbReference>
<feature type="domain" description="C2H2-type" evidence="11">
    <location>
        <begin position="930"/>
        <end position="958"/>
    </location>
</feature>
<feature type="region of interest" description="Disordered" evidence="10">
    <location>
        <begin position="197"/>
        <end position="272"/>
    </location>
</feature>
<evidence type="ECO:0000256" key="2">
    <source>
        <dbReference type="ARBA" id="ARBA00022723"/>
    </source>
</evidence>
<dbReference type="SMART" id="SM00868">
    <property type="entry name" value="zf-AD"/>
    <property type="match status" value="1"/>
</dbReference>
<name>A0A9P0GMW1_PHACE</name>
<feature type="region of interest" description="Disordered" evidence="10">
    <location>
        <begin position="545"/>
        <end position="575"/>
    </location>
</feature>
<feature type="domain" description="C2H2-type" evidence="11">
    <location>
        <begin position="1023"/>
        <end position="1050"/>
    </location>
</feature>
<dbReference type="Proteomes" id="UP001153737">
    <property type="component" value="Chromosome 11"/>
</dbReference>
<keyword evidence="4 8" id="KW-0863">Zinc-finger</keyword>
<feature type="compositionally biased region" description="Basic and acidic residues" evidence="10">
    <location>
        <begin position="565"/>
        <end position="575"/>
    </location>
</feature>
<gene>
    <name evidence="13" type="ORF">PHAECO_LOCUS2358</name>
</gene>
<evidence type="ECO:0000259" key="11">
    <source>
        <dbReference type="PROSITE" id="PS50157"/>
    </source>
</evidence>
<feature type="compositionally biased region" description="Basic and acidic residues" evidence="10">
    <location>
        <begin position="239"/>
        <end position="248"/>
    </location>
</feature>
<dbReference type="InterPro" id="IPR012934">
    <property type="entry name" value="Znf_AD"/>
</dbReference>